<dbReference type="EMBL" id="RBDY01000048">
    <property type="protein sequence ID" value="RKN13340.1"/>
    <property type="molecule type" value="Genomic_DNA"/>
</dbReference>
<evidence type="ECO:0000313" key="2">
    <source>
        <dbReference type="EMBL" id="RKN13340.1"/>
    </source>
</evidence>
<protein>
    <submittedName>
        <fullName evidence="1">Dihydrodiol dehydrogenase</fullName>
    </submittedName>
</protein>
<reference evidence="3 4" key="1">
    <citation type="submission" date="2018-09" db="EMBL/GenBank/DDBJ databases">
        <title>Streptomyces sp. nov. DS1-2, an endophytic actinomycete isolated from roots of Dendrobium scabrilingue.</title>
        <authorList>
            <person name="Kuncharoen N."/>
            <person name="Kudo T."/>
            <person name="Ohkuma M."/>
            <person name="Yuki M."/>
            <person name="Tanasupawat S."/>
        </authorList>
    </citation>
    <scope>NUCLEOTIDE SEQUENCE [LARGE SCALE GENOMIC DNA]</scope>
    <source>
        <strain evidence="1 4">AZ1-7</strain>
        <strain evidence="2 3">DS1-2</strain>
    </source>
</reference>
<sequence length="63" mass="7176">MANEFASVRLRLVDTPTGIRLEIYSLKLGERIHLDPVALESLTWQSPELFSTFLQNPLGPEQH</sequence>
<dbReference type="Proteomes" id="UP000275024">
    <property type="component" value="Unassembled WGS sequence"/>
</dbReference>
<name>A0A3A9VRA9_9ACTN</name>
<dbReference type="EMBL" id="RBDX01000049">
    <property type="protein sequence ID" value="RKN03478.1"/>
    <property type="molecule type" value="Genomic_DNA"/>
</dbReference>
<evidence type="ECO:0000313" key="3">
    <source>
        <dbReference type="Proteomes" id="UP000268652"/>
    </source>
</evidence>
<accession>A0A3A9VRA9</accession>
<dbReference type="Proteomes" id="UP000268652">
    <property type="component" value="Unassembled WGS sequence"/>
</dbReference>
<organism evidence="1 4">
    <name type="scientific">Streptomyces radicis</name>
    <dbReference type="NCBI Taxonomy" id="1750517"/>
    <lineage>
        <taxon>Bacteria</taxon>
        <taxon>Bacillati</taxon>
        <taxon>Actinomycetota</taxon>
        <taxon>Actinomycetes</taxon>
        <taxon>Kitasatosporales</taxon>
        <taxon>Streptomycetaceae</taxon>
        <taxon>Streptomyces</taxon>
    </lineage>
</organism>
<dbReference type="OrthoDB" id="5120343at2"/>
<gene>
    <name evidence="2" type="ORF">D7318_31350</name>
    <name evidence="1" type="ORF">D7319_31480</name>
</gene>
<proteinExistence type="predicted"/>
<keyword evidence="3" id="KW-1185">Reference proteome</keyword>
<evidence type="ECO:0000313" key="4">
    <source>
        <dbReference type="Proteomes" id="UP000275024"/>
    </source>
</evidence>
<comment type="caution">
    <text evidence="1">The sequence shown here is derived from an EMBL/GenBank/DDBJ whole genome shotgun (WGS) entry which is preliminary data.</text>
</comment>
<evidence type="ECO:0000313" key="1">
    <source>
        <dbReference type="EMBL" id="RKN03478.1"/>
    </source>
</evidence>
<dbReference type="AlphaFoldDB" id="A0A3A9VRA9"/>